<sequence>MDYNQYQQVMNDTKWEEIRLAMYDYPNNHQWRTKDMETGYACPWEGEWYYHFKSGGYKNIEWLEIRSETEEIRDDIIKILSTIHVPGEVFNDVIKVYGYVEISKPLGYL</sequence>
<evidence type="ECO:0000313" key="1">
    <source>
        <dbReference type="EMBL" id="XDK32783.1"/>
    </source>
</evidence>
<accession>A0AB39HQY9</accession>
<dbReference type="RefSeq" id="WP_368653471.1">
    <property type="nucleotide sequence ID" value="NZ_CP162599.1"/>
</dbReference>
<organism evidence="1">
    <name type="scientific">Ornithinibacillus sp. 4-3</name>
    <dbReference type="NCBI Taxonomy" id="3231488"/>
    <lineage>
        <taxon>Bacteria</taxon>
        <taxon>Bacillati</taxon>
        <taxon>Bacillota</taxon>
        <taxon>Bacilli</taxon>
        <taxon>Bacillales</taxon>
        <taxon>Bacillaceae</taxon>
        <taxon>Ornithinibacillus</taxon>
    </lineage>
</organism>
<dbReference type="EMBL" id="CP162599">
    <property type="protein sequence ID" value="XDK32783.1"/>
    <property type="molecule type" value="Genomic_DNA"/>
</dbReference>
<name>A0AB39HQY9_9BACI</name>
<reference evidence="1" key="1">
    <citation type="submission" date="2024-07" db="EMBL/GenBank/DDBJ databases">
        <title>Halotolerant mesophilic bacterium Ornithinibacillus sp. 4-3, sp. nov., isolated from soil.</title>
        <authorList>
            <person name="Sidarenka A.V."/>
            <person name="Guliayeva D.E."/>
            <person name="Leanovich S.I."/>
            <person name="Hileuskaya K.S."/>
            <person name="Akhremchuk A.E."/>
            <person name="Sikolenko M.A."/>
            <person name="Valentovich L.N."/>
        </authorList>
    </citation>
    <scope>NUCLEOTIDE SEQUENCE</scope>
    <source>
        <strain evidence="1">4-3</strain>
    </source>
</reference>
<dbReference type="Pfam" id="PF20383">
    <property type="entry name" value="DUF6678"/>
    <property type="match status" value="1"/>
</dbReference>
<dbReference type="InterPro" id="IPR046500">
    <property type="entry name" value="DUF6678"/>
</dbReference>
<gene>
    <name evidence="1" type="ORF">AB4Y30_17510</name>
</gene>
<proteinExistence type="predicted"/>
<dbReference type="AlphaFoldDB" id="A0AB39HQY9"/>
<protein>
    <submittedName>
        <fullName evidence="1">DUF6678 family protein</fullName>
    </submittedName>
</protein>